<sequence>DLTHWRCIMQTTHLRKVGGSIMLAVPPAFLDQLHLQAGATVGLAVDHGCLVINPHPRPRYTLAELLAVSDYSQPQPAEEREWIDAPTVGDELL</sequence>
<organism evidence="2">
    <name type="scientific">mine drainage metagenome</name>
    <dbReference type="NCBI Taxonomy" id="410659"/>
    <lineage>
        <taxon>unclassified sequences</taxon>
        <taxon>metagenomes</taxon>
        <taxon>ecological metagenomes</taxon>
    </lineage>
</organism>
<evidence type="ECO:0000256" key="1">
    <source>
        <dbReference type="SAM" id="MobiDB-lite"/>
    </source>
</evidence>
<name>T0ZZG9_9ZZZZ</name>
<accession>T0ZZG9</accession>
<dbReference type="AlphaFoldDB" id="T0ZZG9"/>
<comment type="caution">
    <text evidence="2">The sequence shown here is derived from an EMBL/GenBank/DDBJ whole genome shotgun (WGS) entry which is preliminary data.</text>
</comment>
<dbReference type="InterPro" id="IPR037914">
    <property type="entry name" value="SpoVT-AbrB_sf"/>
</dbReference>
<dbReference type="SUPFAM" id="SSF89447">
    <property type="entry name" value="AbrB/MazE/MraZ-like"/>
    <property type="match status" value="1"/>
</dbReference>
<dbReference type="EMBL" id="AUZZ01009208">
    <property type="protein sequence ID" value="EQD34194.1"/>
    <property type="molecule type" value="Genomic_DNA"/>
</dbReference>
<proteinExistence type="predicted"/>
<evidence type="ECO:0000313" key="2">
    <source>
        <dbReference type="EMBL" id="EQD34194.1"/>
    </source>
</evidence>
<reference evidence="2" key="2">
    <citation type="journal article" date="2014" name="ISME J.">
        <title>Microbial stratification in low pH oxic and suboxic macroscopic growths along an acid mine drainage.</title>
        <authorList>
            <person name="Mendez-Garcia C."/>
            <person name="Mesa V."/>
            <person name="Sprenger R.R."/>
            <person name="Richter M."/>
            <person name="Diez M.S."/>
            <person name="Solano J."/>
            <person name="Bargiela R."/>
            <person name="Golyshina O.V."/>
            <person name="Manteca A."/>
            <person name="Ramos J.L."/>
            <person name="Gallego J.R."/>
            <person name="Llorente I."/>
            <person name="Martins Dos Santos V.A."/>
            <person name="Jensen O.N."/>
            <person name="Pelaez A.I."/>
            <person name="Sanchez J."/>
            <person name="Ferrer M."/>
        </authorList>
    </citation>
    <scope>NUCLEOTIDE SEQUENCE</scope>
</reference>
<feature type="non-terminal residue" evidence="2">
    <location>
        <position position="1"/>
    </location>
</feature>
<feature type="region of interest" description="Disordered" evidence="1">
    <location>
        <begin position="73"/>
        <end position="93"/>
    </location>
</feature>
<dbReference type="Gene3D" id="2.10.260.10">
    <property type="match status" value="1"/>
</dbReference>
<gene>
    <name evidence="2" type="ORF">B2A_12764</name>
</gene>
<reference evidence="2" key="1">
    <citation type="submission" date="2013-08" db="EMBL/GenBank/DDBJ databases">
        <authorList>
            <person name="Mendez C."/>
            <person name="Richter M."/>
            <person name="Ferrer M."/>
            <person name="Sanchez J."/>
        </authorList>
    </citation>
    <scope>NUCLEOTIDE SEQUENCE</scope>
</reference>
<protein>
    <submittedName>
        <fullName evidence="2">Transcriptional regulator/antitoxin, MazE</fullName>
    </submittedName>
</protein>